<dbReference type="InterPro" id="IPR010895">
    <property type="entry name" value="CHRD"/>
</dbReference>
<reference evidence="3 4" key="1">
    <citation type="submission" date="2024-06" db="EMBL/GenBank/DDBJ databases">
        <title>Pontibacter populi HYL7-15.</title>
        <authorList>
            <person name="Kim M.K."/>
        </authorList>
    </citation>
    <scope>NUCLEOTIDE SEQUENCE [LARGE SCALE GENOMIC DNA]</scope>
    <source>
        <strain evidence="3 4">HYL7-15</strain>
    </source>
</reference>
<feature type="chain" id="PRO_5047379059" evidence="1">
    <location>
        <begin position="27"/>
        <end position="166"/>
    </location>
</feature>
<evidence type="ECO:0000313" key="3">
    <source>
        <dbReference type="EMBL" id="MER2999389.1"/>
    </source>
</evidence>
<dbReference type="SMART" id="SM00754">
    <property type="entry name" value="CHRD"/>
    <property type="match status" value="1"/>
</dbReference>
<feature type="domain" description="CHRD" evidence="2">
    <location>
        <begin position="37"/>
        <end position="166"/>
    </location>
</feature>
<dbReference type="Proteomes" id="UP001476807">
    <property type="component" value="Unassembled WGS sequence"/>
</dbReference>
<accession>A0ABV1RYC4</accession>
<organism evidence="3 4">
    <name type="scientific">Pontibacter populi</name>
    <dbReference type="NCBI Taxonomy" id="890055"/>
    <lineage>
        <taxon>Bacteria</taxon>
        <taxon>Pseudomonadati</taxon>
        <taxon>Bacteroidota</taxon>
        <taxon>Cytophagia</taxon>
        <taxon>Cytophagales</taxon>
        <taxon>Hymenobacteraceae</taxon>
        <taxon>Pontibacter</taxon>
    </lineage>
</organism>
<dbReference type="PROSITE" id="PS51257">
    <property type="entry name" value="PROKAR_LIPOPROTEIN"/>
    <property type="match status" value="1"/>
</dbReference>
<dbReference type="EMBL" id="JBEOKT010000023">
    <property type="protein sequence ID" value="MER2999389.1"/>
    <property type="molecule type" value="Genomic_DNA"/>
</dbReference>
<dbReference type="PROSITE" id="PS50933">
    <property type="entry name" value="CHRD"/>
    <property type="match status" value="1"/>
</dbReference>
<keyword evidence="4" id="KW-1185">Reference proteome</keyword>
<protein>
    <submittedName>
        <fullName evidence="3">CHRD domain-containing protein</fullName>
    </submittedName>
</protein>
<dbReference type="Pfam" id="PF07452">
    <property type="entry name" value="CHRD"/>
    <property type="match status" value="1"/>
</dbReference>
<comment type="caution">
    <text evidence="3">The sequence shown here is derived from an EMBL/GenBank/DDBJ whole genome shotgun (WGS) entry which is preliminary data.</text>
</comment>
<proteinExistence type="predicted"/>
<dbReference type="RefSeq" id="WP_350414158.1">
    <property type="nucleotide sequence ID" value="NZ_JBEOKT010000023.1"/>
</dbReference>
<evidence type="ECO:0000259" key="2">
    <source>
        <dbReference type="PROSITE" id="PS50933"/>
    </source>
</evidence>
<evidence type="ECO:0000313" key="4">
    <source>
        <dbReference type="Proteomes" id="UP001476807"/>
    </source>
</evidence>
<sequence length="166" mass="18084">MKINVLPDLRILAICASLFAFTTACDEDEDPPGVNKSLEFTNIELSAANQVPAFSDEELEFSGFGTFNGTYNDATNILTYTIVWNLVRFNDAATGMHFHGPADPTENAAIVMPIEGFDNTTIGTFSDATDPLTAQQEADLKAGLWYINIHSTTYPDGVLRGNLIVE</sequence>
<keyword evidence="1" id="KW-0732">Signal</keyword>
<feature type="signal peptide" evidence="1">
    <location>
        <begin position="1"/>
        <end position="26"/>
    </location>
</feature>
<evidence type="ECO:0000256" key="1">
    <source>
        <dbReference type="SAM" id="SignalP"/>
    </source>
</evidence>
<gene>
    <name evidence="3" type="ORF">ABS362_17690</name>
</gene>
<name>A0ABV1RYC4_9BACT</name>